<organism evidence="3 4">
    <name type="scientific">Mariniflexile aquimaris</name>
    <dbReference type="NCBI Taxonomy" id="881009"/>
    <lineage>
        <taxon>Bacteria</taxon>
        <taxon>Pseudomonadati</taxon>
        <taxon>Bacteroidota</taxon>
        <taxon>Flavobacteriia</taxon>
        <taxon>Flavobacteriales</taxon>
        <taxon>Flavobacteriaceae</taxon>
        <taxon>Mariniflexile</taxon>
    </lineage>
</organism>
<name>A0ABW3BXP8_9FLAO</name>
<feature type="domain" description="Type 9 secretion system plug protein N-terminal" evidence="2">
    <location>
        <begin position="32"/>
        <end position="153"/>
    </location>
</feature>
<dbReference type="RefSeq" id="WP_379943965.1">
    <property type="nucleotide sequence ID" value="NZ_JBHTIB010000028.1"/>
</dbReference>
<gene>
    <name evidence="3" type="ORF">ACFQ0I_16005</name>
</gene>
<dbReference type="InterPro" id="IPR013783">
    <property type="entry name" value="Ig-like_fold"/>
</dbReference>
<dbReference type="Pfam" id="PF17116">
    <property type="entry name" value="T9SS_plug_1st"/>
    <property type="match status" value="1"/>
</dbReference>
<reference evidence="4" key="1">
    <citation type="journal article" date="2019" name="Int. J. Syst. Evol. Microbiol.">
        <title>The Global Catalogue of Microorganisms (GCM) 10K type strain sequencing project: providing services to taxonomists for standard genome sequencing and annotation.</title>
        <authorList>
            <consortium name="The Broad Institute Genomics Platform"/>
            <consortium name="The Broad Institute Genome Sequencing Center for Infectious Disease"/>
            <person name="Wu L."/>
            <person name="Ma J."/>
        </authorList>
    </citation>
    <scope>NUCLEOTIDE SEQUENCE [LARGE SCALE GENOMIC DNA]</scope>
    <source>
        <strain evidence="4">CCUG 60529</strain>
    </source>
</reference>
<dbReference type="Proteomes" id="UP001597011">
    <property type="component" value="Unassembled WGS sequence"/>
</dbReference>
<sequence>MFSIKFVSAFFIVLLPFSGLSQITEVNPPDYIKTIIFKGNTPETQLPILKLGEYVVLEFDVLNGNEDDYYYKIDHFNYDWTPSALMKSEFMDGFDNQRIRNYQNSFNTYQIYSNYQLTIPNDQTRRLKVSGNYLISIFDSDNNLVFSRKFMINEDLTAVGVVIKRTRDIQFIEEKQRVEISVTSNNNQLNNPSQTVKALIVQNNNLNTAISNLKPQYTLGNQLIYRYDSESSFLGGNEYLFFENKEVRAANTGIRAIDLKDIYHNYLFTNVERASKPYTYNPDINGNYLVTALDVDNPDIEADYVWVHFSLVPNESFKNKNVHVYGNFNNYAIDNSTKLIYDQSRNTLSKAILLKQGFYNYKYVIVEKNGVLNEGAISGNFYQTENNYKVLIYYRDLGARYDKIIGVGEGSSVNISN</sequence>
<evidence type="ECO:0000313" key="4">
    <source>
        <dbReference type="Proteomes" id="UP001597011"/>
    </source>
</evidence>
<evidence type="ECO:0000259" key="2">
    <source>
        <dbReference type="Pfam" id="PF17116"/>
    </source>
</evidence>
<accession>A0ABW3BXP8</accession>
<keyword evidence="4" id="KW-1185">Reference proteome</keyword>
<dbReference type="EMBL" id="JBHTIB010000028">
    <property type="protein sequence ID" value="MFD0837284.1"/>
    <property type="molecule type" value="Genomic_DNA"/>
</dbReference>
<proteinExistence type="predicted"/>
<evidence type="ECO:0000313" key="3">
    <source>
        <dbReference type="EMBL" id="MFD0837284.1"/>
    </source>
</evidence>
<feature type="chain" id="PRO_5046872607" evidence="1">
    <location>
        <begin position="22"/>
        <end position="417"/>
    </location>
</feature>
<evidence type="ECO:0000256" key="1">
    <source>
        <dbReference type="SAM" id="SignalP"/>
    </source>
</evidence>
<comment type="caution">
    <text evidence="3">The sequence shown here is derived from an EMBL/GenBank/DDBJ whole genome shotgun (WGS) entry which is preliminary data.</text>
</comment>
<feature type="signal peptide" evidence="1">
    <location>
        <begin position="1"/>
        <end position="21"/>
    </location>
</feature>
<dbReference type="Gene3D" id="2.60.40.10">
    <property type="entry name" value="Immunoglobulins"/>
    <property type="match status" value="1"/>
</dbReference>
<keyword evidence="1" id="KW-0732">Signal</keyword>
<dbReference type="InterPro" id="IPR031345">
    <property type="entry name" value="T9SS_Plug_N"/>
</dbReference>
<protein>
    <submittedName>
        <fullName evidence="3">DUF5103 domain-containing protein</fullName>
    </submittedName>
</protein>